<dbReference type="InterPro" id="IPR023772">
    <property type="entry name" value="DNA-bd_HTH_TetR-type_CS"/>
</dbReference>
<evidence type="ECO:0000256" key="1">
    <source>
        <dbReference type="ARBA" id="ARBA00023015"/>
    </source>
</evidence>
<dbReference type="OrthoDB" id="3186364at2"/>
<dbReference type="Pfam" id="PF00440">
    <property type="entry name" value="TetR_N"/>
    <property type="match status" value="1"/>
</dbReference>
<evidence type="ECO:0000313" key="6">
    <source>
        <dbReference type="EMBL" id="TDQ58787.1"/>
    </source>
</evidence>
<evidence type="ECO:0000256" key="4">
    <source>
        <dbReference type="PROSITE-ProRule" id="PRU00335"/>
    </source>
</evidence>
<organism evidence="6 7">
    <name type="scientific">Actinomycetospora succinea</name>
    <dbReference type="NCBI Taxonomy" id="663603"/>
    <lineage>
        <taxon>Bacteria</taxon>
        <taxon>Bacillati</taxon>
        <taxon>Actinomycetota</taxon>
        <taxon>Actinomycetes</taxon>
        <taxon>Pseudonocardiales</taxon>
        <taxon>Pseudonocardiaceae</taxon>
        <taxon>Actinomycetospora</taxon>
    </lineage>
</organism>
<protein>
    <submittedName>
        <fullName evidence="6">TetR family transcriptional regulator</fullName>
    </submittedName>
</protein>
<comment type="caution">
    <text evidence="6">The sequence shown here is derived from an EMBL/GenBank/DDBJ whole genome shotgun (WGS) entry which is preliminary data.</text>
</comment>
<dbReference type="GO" id="GO:0003700">
    <property type="term" value="F:DNA-binding transcription factor activity"/>
    <property type="evidence" value="ECO:0007669"/>
    <property type="project" value="TreeGrafter"/>
</dbReference>
<dbReference type="EMBL" id="SNYO01000004">
    <property type="protein sequence ID" value="TDQ58787.1"/>
    <property type="molecule type" value="Genomic_DNA"/>
</dbReference>
<dbReference type="PANTHER" id="PTHR30055:SF234">
    <property type="entry name" value="HTH-TYPE TRANSCRIPTIONAL REGULATOR BETI"/>
    <property type="match status" value="1"/>
</dbReference>
<keyword evidence="7" id="KW-1185">Reference proteome</keyword>
<feature type="domain" description="HTH tetR-type" evidence="5">
    <location>
        <begin position="11"/>
        <end position="71"/>
    </location>
</feature>
<dbReference type="PANTHER" id="PTHR30055">
    <property type="entry name" value="HTH-TYPE TRANSCRIPTIONAL REGULATOR RUTR"/>
    <property type="match status" value="1"/>
</dbReference>
<dbReference type="RefSeq" id="WP_133827578.1">
    <property type="nucleotide sequence ID" value="NZ_BAABHR010000022.1"/>
</dbReference>
<keyword evidence="3" id="KW-0804">Transcription</keyword>
<proteinExistence type="predicted"/>
<dbReference type="SUPFAM" id="SSF46689">
    <property type="entry name" value="Homeodomain-like"/>
    <property type="match status" value="1"/>
</dbReference>
<dbReference type="PROSITE" id="PS50977">
    <property type="entry name" value="HTH_TETR_2"/>
    <property type="match status" value="1"/>
</dbReference>
<keyword evidence="1" id="KW-0805">Transcription regulation</keyword>
<dbReference type="Proteomes" id="UP000295705">
    <property type="component" value="Unassembled WGS sequence"/>
</dbReference>
<keyword evidence="2 4" id="KW-0238">DNA-binding</keyword>
<gene>
    <name evidence="6" type="ORF">EV188_104534</name>
</gene>
<dbReference type="FunFam" id="1.10.10.60:FF:000141">
    <property type="entry name" value="TetR family transcriptional regulator"/>
    <property type="match status" value="1"/>
</dbReference>
<accession>A0A4R6VA53</accession>
<dbReference type="PRINTS" id="PR00455">
    <property type="entry name" value="HTHTETR"/>
</dbReference>
<dbReference type="InterPro" id="IPR001647">
    <property type="entry name" value="HTH_TetR"/>
</dbReference>
<evidence type="ECO:0000313" key="7">
    <source>
        <dbReference type="Proteomes" id="UP000295705"/>
    </source>
</evidence>
<evidence type="ECO:0000256" key="3">
    <source>
        <dbReference type="ARBA" id="ARBA00023163"/>
    </source>
</evidence>
<dbReference type="Gene3D" id="1.10.357.10">
    <property type="entry name" value="Tetracycline Repressor, domain 2"/>
    <property type="match status" value="1"/>
</dbReference>
<evidence type="ECO:0000259" key="5">
    <source>
        <dbReference type="PROSITE" id="PS50977"/>
    </source>
</evidence>
<name>A0A4R6VA53_9PSEU</name>
<dbReference type="GO" id="GO:0000976">
    <property type="term" value="F:transcription cis-regulatory region binding"/>
    <property type="evidence" value="ECO:0007669"/>
    <property type="project" value="TreeGrafter"/>
</dbReference>
<dbReference type="PROSITE" id="PS01081">
    <property type="entry name" value="HTH_TETR_1"/>
    <property type="match status" value="1"/>
</dbReference>
<dbReference type="AlphaFoldDB" id="A0A4R6VA53"/>
<evidence type="ECO:0000256" key="2">
    <source>
        <dbReference type="ARBA" id="ARBA00023125"/>
    </source>
</evidence>
<dbReference type="InterPro" id="IPR050109">
    <property type="entry name" value="HTH-type_TetR-like_transc_reg"/>
</dbReference>
<dbReference type="GO" id="GO:0045892">
    <property type="term" value="P:negative regulation of DNA-templated transcription"/>
    <property type="evidence" value="ECO:0007669"/>
    <property type="project" value="UniProtKB-ARBA"/>
</dbReference>
<dbReference type="InterPro" id="IPR009057">
    <property type="entry name" value="Homeodomain-like_sf"/>
</dbReference>
<feature type="DNA-binding region" description="H-T-H motif" evidence="4">
    <location>
        <begin position="34"/>
        <end position="53"/>
    </location>
</feature>
<sequence length="182" mass="19425">MPKRPGPNAGPTTREAVLAAARRLFTDRGYDGTSMRDIAAEVGLTTAALYYHFPAKDAILAALAQPHRDEIDALVAWSRAQENHPGLLRETALRWVESAGQDRLDGLRLARAVHPALAGDGALTALTALVDDFADPADPVDRLQVRLLFEAFTCAALAAAPDDDLATIVATARWMVLAMTAG</sequence>
<reference evidence="6 7" key="1">
    <citation type="submission" date="2019-03" db="EMBL/GenBank/DDBJ databases">
        <title>Genomic Encyclopedia of Type Strains, Phase IV (KMG-IV): sequencing the most valuable type-strain genomes for metagenomic binning, comparative biology and taxonomic classification.</title>
        <authorList>
            <person name="Goeker M."/>
        </authorList>
    </citation>
    <scope>NUCLEOTIDE SEQUENCE [LARGE SCALE GENOMIC DNA]</scope>
    <source>
        <strain evidence="6 7">DSM 45775</strain>
    </source>
</reference>